<organism evidence="2">
    <name type="scientific">Avian orthoreovirus</name>
    <dbReference type="NCBI Taxonomy" id="38170"/>
    <lineage>
        <taxon>Viruses</taxon>
        <taxon>Riboviria</taxon>
        <taxon>Orthornavirae</taxon>
        <taxon>Duplornaviricota</taxon>
        <taxon>Resentoviricetes</taxon>
        <taxon>Reovirales</taxon>
        <taxon>Spinareoviridae</taxon>
        <taxon>Orthoreovirus</taxon>
        <taxon>Orthoreovirus avis</taxon>
    </lineage>
</organism>
<dbReference type="Pfam" id="PF07272">
    <property type="entry name" value="Orthoreo_P17"/>
    <property type="match status" value="1"/>
</dbReference>
<evidence type="ECO:0000313" key="2">
    <source>
        <dbReference type="EMBL" id="BAQ95394.1"/>
    </source>
</evidence>
<protein>
    <submittedName>
        <fullName evidence="2">Protein p17</fullName>
    </submittedName>
</protein>
<proteinExistence type="predicted"/>
<accession>A0A0E4AVZ0</accession>
<sequence length="141" mass="16626">MNLLRFTTYDITHIDFSDIFWSESPSPCFHLQVYLHDVLHIFEVHCPRTSFIYPHVLRYIHKRPLSIGVRLRRKYILPDSTVHATVYECELGGICDLPRAPRPNEIGELTVEEYNVTHRPATKRSRSPDSELIPIKRRRSE</sequence>
<reference evidence="2" key="1">
    <citation type="submission" date="2015-03" db="EMBL/GenBank/DDBJ databases">
        <title>S1 gene of avian orthoreovirus isolated from tree sparrow.</title>
        <authorList>
            <person name="Yamamoto E."/>
        </authorList>
    </citation>
    <scope>NUCLEOTIDE SEQUENCE</scope>
    <source>
        <strain evidence="2">ARV/Sparrow/Kagawa/22/2006</strain>
    </source>
</reference>
<name>A0A0E4AVZ0_9REOV</name>
<dbReference type="EMBL" id="LC035389">
    <property type="protein sequence ID" value="BAQ95394.1"/>
    <property type="molecule type" value="Genomic_RNA"/>
</dbReference>
<evidence type="ECO:0000256" key="1">
    <source>
        <dbReference type="SAM" id="MobiDB-lite"/>
    </source>
</evidence>
<feature type="region of interest" description="Disordered" evidence="1">
    <location>
        <begin position="117"/>
        <end position="141"/>
    </location>
</feature>
<gene>
    <name evidence="2" type="primary">p17</name>
</gene>
<dbReference type="InterPro" id="IPR009897">
    <property type="entry name" value="Orthoreo_P17"/>
</dbReference>